<feature type="signal peptide" evidence="1">
    <location>
        <begin position="1"/>
        <end position="21"/>
    </location>
</feature>
<dbReference type="Proteomes" id="UP000004318">
    <property type="component" value="Unassembled WGS sequence"/>
</dbReference>
<keyword evidence="3" id="KW-1185">Reference proteome</keyword>
<reference evidence="2 3" key="1">
    <citation type="journal article" date="2010" name="J. Bacteriol.">
        <title>Genome sequences of Oceanicola granulosus HTCC2516(T) and Oceanicola batsensis HTCC2597(TDelta).</title>
        <authorList>
            <person name="Thrash J.C."/>
            <person name="Cho J.C."/>
            <person name="Vergin K.L."/>
            <person name="Giovannoni S.J."/>
        </authorList>
    </citation>
    <scope>NUCLEOTIDE SEQUENCE [LARGE SCALE GENOMIC DNA]</scope>
    <source>
        <strain evidence="3">ATCC BAA-863 / DSM 15984 / KCTC 12145 / HTCC2597</strain>
    </source>
</reference>
<evidence type="ECO:0000313" key="2">
    <source>
        <dbReference type="EMBL" id="EAQ04385.1"/>
    </source>
</evidence>
<keyword evidence="1" id="KW-0732">Signal</keyword>
<dbReference type="RefSeq" id="WP_009806139.1">
    <property type="nucleotide sequence ID" value="NZ_CH724131.1"/>
</dbReference>
<dbReference type="eggNOG" id="ENOG503339E">
    <property type="taxonomic scope" value="Bacteria"/>
</dbReference>
<dbReference type="HOGENOM" id="CLU_159341_1_0_5"/>
<dbReference type="EMBL" id="AAMO01000002">
    <property type="protein sequence ID" value="EAQ04385.1"/>
    <property type="molecule type" value="Genomic_DNA"/>
</dbReference>
<feature type="chain" id="PRO_5002659949" evidence="1">
    <location>
        <begin position="22"/>
        <end position="100"/>
    </location>
</feature>
<protein>
    <submittedName>
        <fullName evidence="2">Uncharacterized protein</fullName>
    </submittedName>
</protein>
<dbReference type="OrthoDB" id="9810895at2"/>
<proteinExistence type="predicted"/>
<accession>A3TV39</accession>
<dbReference type="STRING" id="252305.OB2597_09584"/>
<dbReference type="AlphaFoldDB" id="A3TV39"/>
<evidence type="ECO:0000256" key="1">
    <source>
        <dbReference type="SAM" id="SignalP"/>
    </source>
</evidence>
<name>A3TV39_PSEBH</name>
<gene>
    <name evidence="2" type="ORF">OB2597_09584</name>
</gene>
<comment type="caution">
    <text evidence="2">The sequence shown here is derived from an EMBL/GenBank/DDBJ whole genome shotgun (WGS) entry which is preliminary data.</text>
</comment>
<evidence type="ECO:0000313" key="3">
    <source>
        <dbReference type="Proteomes" id="UP000004318"/>
    </source>
</evidence>
<sequence>MRNVVTGTLAALLLFTIPAHARTSCAPRDLVVERLASTYGETRRSIGLGAGNRMVEVFVSSETGSWTITATRPGGITCLVASGEAFETYAEALPLDDTDA</sequence>
<organism evidence="2 3">
    <name type="scientific">Pseudooceanicola batsensis (strain ATCC BAA-863 / DSM 15984 / KCTC 12145 / HTCC2597)</name>
    <name type="common">Oceanicola batsensis</name>
    <dbReference type="NCBI Taxonomy" id="252305"/>
    <lineage>
        <taxon>Bacteria</taxon>
        <taxon>Pseudomonadati</taxon>
        <taxon>Pseudomonadota</taxon>
        <taxon>Alphaproteobacteria</taxon>
        <taxon>Rhodobacterales</taxon>
        <taxon>Paracoccaceae</taxon>
        <taxon>Pseudooceanicola</taxon>
    </lineage>
</organism>